<evidence type="ECO:0000256" key="1">
    <source>
        <dbReference type="SAM" id="Phobius"/>
    </source>
</evidence>
<keyword evidence="1" id="KW-0472">Membrane</keyword>
<sequence>MIAAVAITVLGLLLGIGIVQRTGLRVGGVIVVPLLAVYSLYTIAALPLFVLSTVIAYIGVGLIRSRTLIHGRQLLLASLGVGVTVPLVSTVVFEIWPLFDSLAEIAFIGTILPGIAAYNFHKIGTEDRLTDIAVSFGVLGGLMIFGAALVNPTLATSVSPGLTSILFTPSSDIAQFNGAVRGAVASATFLPREPTVLLLLAGLVASESAHSRWGVRTGGLIAVPLLVVLALTNVWTIPVYLGGLVVVYGAINLIHRQTLLYGRVLLSLGLVVSMLYVSVVAAVLSTVTGFLLYFTAILAGVGAYNYHMVAPAERLESAVLAAGLFSALIAVTRVLVEPTEVGALATVSSIHMAVLGGSVIGACYAMYRLEQRRRPVARHHSRGMNI</sequence>
<dbReference type="InterPro" id="IPR008338">
    <property type="entry name" value="Capsule_biosynth_CapC"/>
</dbReference>
<keyword evidence="1" id="KW-1133">Transmembrane helix</keyword>
<feature type="transmembrane region" description="Helical" evidence="1">
    <location>
        <begin position="37"/>
        <end position="62"/>
    </location>
</feature>
<feature type="transmembrane region" description="Helical" evidence="1">
    <location>
        <begin position="260"/>
        <end position="284"/>
    </location>
</feature>
<keyword evidence="1" id="KW-0812">Transmembrane</keyword>
<name>A0A151A9B0_9EURY</name>
<dbReference type="OrthoDB" id="240491at2157"/>
<comment type="caution">
    <text evidence="2">The sequence shown here is derived from an EMBL/GenBank/DDBJ whole genome shotgun (WGS) entry which is preliminary data.</text>
</comment>
<dbReference type="AlphaFoldDB" id="A0A151A9B0"/>
<evidence type="ECO:0000313" key="3">
    <source>
        <dbReference type="Proteomes" id="UP000075321"/>
    </source>
</evidence>
<organism evidence="2 3">
    <name type="scientific">Halalkalicoccus paucihalophilus</name>
    <dbReference type="NCBI Taxonomy" id="1008153"/>
    <lineage>
        <taxon>Archaea</taxon>
        <taxon>Methanobacteriati</taxon>
        <taxon>Methanobacteriota</taxon>
        <taxon>Stenosarchaea group</taxon>
        <taxon>Halobacteria</taxon>
        <taxon>Halobacteriales</taxon>
        <taxon>Halococcaceae</taxon>
        <taxon>Halalkalicoccus</taxon>
    </lineage>
</organism>
<evidence type="ECO:0000313" key="2">
    <source>
        <dbReference type="EMBL" id="KYH23967.1"/>
    </source>
</evidence>
<feature type="transmembrane region" description="Helical" evidence="1">
    <location>
        <begin position="74"/>
        <end position="96"/>
    </location>
</feature>
<feature type="transmembrane region" description="Helical" evidence="1">
    <location>
        <begin position="290"/>
        <end position="306"/>
    </location>
</feature>
<proteinExistence type="predicted"/>
<reference evidence="2 3" key="1">
    <citation type="submission" date="2016-02" db="EMBL/GenBank/DDBJ databases">
        <title>Genome sequence of Halalkalicoccus paucihalophilus DSM 24557.</title>
        <authorList>
            <person name="Poehlein A."/>
            <person name="Daniel R."/>
        </authorList>
    </citation>
    <scope>NUCLEOTIDE SEQUENCE [LARGE SCALE GENOMIC DNA]</scope>
    <source>
        <strain evidence="2 3">DSM 24557</strain>
    </source>
</reference>
<feature type="transmembrane region" description="Helical" evidence="1">
    <location>
        <begin position="132"/>
        <end position="150"/>
    </location>
</feature>
<dbReference type="Proteomes" id="UP000075321">
    <property type="component" value="Unassembled WGS sequence"/>
</dbReference>
<protein>
    <recommendedName>
        <fullName evidence="4">Capsule biosynthesis CapC</fullName>
    </recommendedName>
</protein>
<dbReference type="RefSeq" id="WP_084383906.1">
    <property type="nucleotide sequence ID" value="NZ_LTAZ01000017.1"/>
</dbReference>
<dbReference type="PATRIC" id="fig|1008153.3.peg.4334"/>
<feature type="transmembrane region" description="Helical" evidence="1">
    <location>
        <begin position="318"/>
        <end position="336"/>
    </location>
</feature>
<feature type="transmembrane region" description="Helical" evidence="1">
    <location>
        <begin position="102"/>
        <end position="120"/>
    </location>
</feature>
<feature type="transmembrane region" description="Helical" evidence="1">
    <location>
        <begin position="342"/>
        <end position="367"/>
    </location>
</feature>
<dbReference type="GO" id="GO:0045227">
    <property type="term" value="P:capsule polysaccharide biosynthetic process"/>
    <property type="evidence" value="ECO:0007669"/>
    <property type="project" value="InterPro"/>
</dbReference>
<dbReference type="Pfam" id="PF14102">
    <property type="entry name" value="Caps_synth_CapC"/>
    <property type="match status" value="2"/>
</dbReference>
<dbReference type="GO" id="GO:0016020">
    <property type="term" value="C:membrane"/>
    <property type="evidence" value="ECO:0007669"/>
    <property type="project" value="InterPro"/>
</dbReference>
<accession>A0A151A9B0</accession>
<feature type="transmembrane region" description="Helical" evidence="1">
    <location>
        <begin position="221"/>
        <end position="248"/>
    </location>
</feature>
<gene>
    <name evidence="2" type="ORF">HAPAU_40460</name>
</gene>
<evidence type="ECO:0008006" key="4">
    <source>
        <dbReference type="Google" id="ProtNLM"/>
    </source>
</evidence>
<dbReference type="EMBL" id="LTAZ01000017">
    <property type="protein sequence ID" value="KYH23967.1"/>
    <property type="molecule type" value="Genomic_DNA"/>
</dbReference>
<keyword evidence="3" id="KW-1185">Reference proteome</keyword>